<accession>A0ACA9SQ30</accession>
<organism evidence="1 2">
    <name type="scientific">Racocetra persica</name>
    <dbReference type="NCBI Taxonomy" id="160502"/>
    <lineage>
        <taxon>Eukaryota</taxon>
        <taxon>Fungi</taxon>
        <taxon>Fungi incertae sedis</taxon>
        <taxon>Mucoromycota</taxon>
        <taxon>Glomeromycotina</taxon>
        <taxon>Glomeromycetes</taxon>
        <taxon>Diversisporales</taxon>
        <taxon>Gigasporaceae</taxon>
        <taxon>Racocetra</taxon>
    </lineage>
</organism>
<dbReference type="EMBL" id="CAJVQC010141955">
    <property type="protein sequence ID" value="CAG8844288.1"/>
    <property type="molecule type" value="Genomic_DNA"/>
</dbReference>
<sequence length="111" mass="12457">VVSLMEGQIRITVVGLNEVKRDERNGLSLFIYDGNDSLFDSGSLRREIGDSTELSIQRENQTGQRLEINNDRINLDNILANPGVSYQQTVDGVQLRIEYISARPGTFQEDA</sequence>
<reference evidence="1" key="1">
    <citation type="submission" date="2021-06" db="EMBL/GenBank/DDBJ databases">
        <authorList>
            <person name="Kallberg Y."/>
            <person name="Tangrot J."/>
            <person name="Rosling A."/>
        </authorList>
    </citation>
    <scope>NUCLEOTIDE SEQUENCE</scope>
    <source>
        <strain evidence="1">MA461A</strain>
    </source>
</reference>
<protein>
    <submittedName>
        <fullName evidence="1">4959_t:CDS:1</fullName>
    </submittedName>
</protein>
<keyword evidence="2" id="KW-1185">Reference proteome</keyword>
<dbReference type="Proteomes" id="UP000789920">
    <property type="component" value="Unassembled WGS sequence"/>
</dbReference>
<gene>
    <name evidence="1" type="ORF">RPERSI_LOCUS33140</name>
</gene>
<evidence type="ECO:0000313" key="2">
    <source>
        <dbReference type="Proteomes" id="UP000789920"/>
    </source>
</evidence>
<feature type="non-terminal residue" evidence="1">
    <location>
        <position position="1"/>
    </location>
</feature>
<comment type="caution">
    <text evidence="1">The sequence shown here is derived from an EMBL/GenBank/DDBJ whole genome shotgun (WGS) entry which is preliminary data.</text>
</comment>
<feature type="non-terminal residue" evidence="1">
    <location>
        <position position="111"/>
    </location>
</feature>
<evidence type="ECO:0000313" key="1">
    <source>
        <dbReference type="EMBL" id="CAG8844288.1"/>
    </source>
</evidence>
<proteinExistence type="predicted"/>
<name>A0ACA9SQ30_9GLOM</name>